<keyword evidence="3" id="KW-0256">Endoplasmic reticulum</keyword>
<keyword evidence="4 8" id="KW-1133">Transmembrane helix</keyword>
<dbReference type="GO" id="GO:0140042">
    <property type="term" value="P:lipid droplet formation"/>
    <property type="evidence" value="ECO:0007669"/>
    <property type="project" value="UniProtKB-ARBA"/>
</dbReference>
<reference evidence="10" key="1">
    <citation type="submission" date="2025-08" db="UniProtKB">
        <authorList>
            <consortium name="RefSeq"/>
        </authorList>
    </citation>
    <scope>IDENTIFICATION</scope>
</reference>
<evidence type="ECO:0000256" key="2">
    <source>
        <dbReference type="ARBA" id="ARBA00022692"/>
    </source>
</evidence>
<evidence type="ECO:0000313" key="10">
    <source>
        <dbReference type="RefSeq" id="XP_039134823.1"/>
    </source>
</evidence>
<evidence type="ECO:0000256" key="5">
    <source>
        <dbReference type="ARBA" id="ARBA00023098"/>
    </source>
</evidence>
<evidence type="ECO:0000256" key="3">
    <source>
        <dbReference type="ARBA" id="ARBA00022824"/>
    </source>
</evidence>
<feature type="compositionally biased region" description="Basic and acidic residues" evidence="7">
    <location>
        <begin position="104"/>
        <end position="120"/>
    </location>
</feature>
<dbReference type="AlphaFoldDB" id="A0AB40C8Z8"/>
<dbReference type="Pfam" id="PF06775">
    <property type="entry name" value="Seipin"/>
    <property type="match status" value="1"/>
</dbReference>
<evidence type="ECO:0000256" key="6">
    <source>
        <dbReference type="ARBA" id="ARBA00023136"/>
    </source>
</evidence>
<keyword evidence="6 8" id="KW-0472">Membrane</keyword>
<accession>A0AB40C8Z8</accession>
<feature type="compositionally biased region" description="Low complexity" evidence="7">
    <location>
        <begin position="36"/>
        <end position="49"/>
    </location>
</feature>
<keyword evidence="2 8" id="KW-0812">Transmembrane</keyword>
<dbReference type="GO" id="GO:0005789">
    <property type="term" value="C:endoplasmic reticulum membrane"/>
    <property type="evidence" value="ECO:0007669"/>
    <property type="project" value="UniProtKB-SubCell"/>
</dbReference>
<feature type="compositionally biased region" description="Pro residues" evidence="7">
    <location>
        <begin position="8"/>
        <end position="21"/>
    </location>
</feature>
<comment type="subcellular location">
    <subcellularLocation>
        <location evidence="1">Endoplasmic reticulum membrane</location>
        <topology evidence="1">Multi-pass membrane protein</topology>
    </subcellularLocation>
</comment>
<evidence type="ECO:0000256" key="7">
    <source>
        <dbReference type="SAM" id="MobiDB-lite"/>
    </source>
</evidence>
<sequence>MNEEDLRPSPPPLLPMEPSDPSPDLFIDALNALPNAPDAETPTASSSTAPPSPPPSLRRRRLAASRSASVRDRRPKVLPAASESSSAPDKPVFSASTVTSDQVDAGRDTPRENPAVHDAESPPHSALILIAGLIIKAILFQFSLLVNFLKFPLRMLYLSFLFVTDPFGTLILAKDSVKDRFLRIFKFLMEKLSPVVVELIGGRLGVGKFVMRLACGFFWVTYVCLVLSGILVTAFLIGMVVMGRVVAEPVSIVEELSFDYTKASPDAFVPLVSCGGGHCGFECPENVGVGRRLVPPNHRLQLTISLTLPESDYNRNLGVFQIRTEFLSGNGGVISSSSQPCMLQFKSSHIRLIETFLKSGTILAGYSSESQVLRLKMKGFTEGTEPTVCIRVILEQRAQNRPGAGIPEIYAASLKLQSELPLFRRMIWNWKRTLFVWISTCLFIFQLLIALVCCRPLIVPRMRLTDGPPRRR</sequence>
<evidence type="ECO:0000256" key="4">
    <source>
        <dbReference type="ARBA" id="ARBA00022989"/>
    </source>
</evidence>
<keyword evidence="5" id="KW-0443">Lipid metabolism</keyword>
<protein>
    <submittedName>
        <fullName evidence="10">Seipin-2-like</fullName>
    </submittedName>
</protein>
<dbReference type="PANTHER" id="PTHR21212:SF0">
    <property type="entry name" value="SEIPIN"/>
    <property type="match status" value="1"/>
</dbReference>
<dbReference type="CDD" id="cd23995">
    <property type="entry name" value="Seipin_BSCL2_like"/>
    <property type="match status" value="1"/>
</dbReference>
<dbReference type="GO" id="GO:0006629">
    <property type="term" value="P:lipid metabolic process"/>
    <property type="evidence" value="ECO:0007669"/>
    <property type="project" value="UniProtKB-KW"/>
</dbReference>
<dbReference type="InterPro" id="IPR009617">
    <property type="entry name" value="Seipin"/>
</dbReference>
<feature type="transmembrane region" description="Helical" evidence="8">
    <location>
        <begin position="217"/>
        <end position="241"/>
    </location>
</feature>
<feature type="transmembrane region" description="Helical" evidence="8">
    <location>
        <begin position="155"/>
        <end position="173"/>
    </location>
</feature>
<dbReference type="GeneID" id="120272135"/>
<keyword evidence="9" id="KW-1185">Reference proteome</keyword>
<gene>
    <name evidence="10" type="primary">LOC120272135</name>
</gene>
<feature type="transmembrane region" description="Helical" evidence="8">
    <location>
        <begin position="126"/>
        <end position="149"/>
    </location>
</feature>
<organism evidence="9 10">
    <name type="scientific">Dioscorea cayennensis subsp. rotundata</name>
    <name type="common">White Guinea yam</name>
    <name type="synonym">Dioscorea rotundata</name>
    <dbReference type="NCBI Taxonomy" id="55577"/>
    <lineage>
        <taxon>Eukaryota</taxon>
        <taxon>Viridiplantae</taxon>
        <taxon>Streptophyta</taxon>
        <taxon>Embryophyta</taxon>
        <taxon>Tracheophyta</taxon>
        <taxon>Spermatophyta</taxon>
        <taxon>Magnoliopsida</taxon>
        <taxon>Liliopsida</taxon>
        <taxon>Dioscoreales</taxon>
        <taxon>Dioscoreaceae</taxon>
        <taxon>Dioscorea</taxon>
    </lineage>
</organism>
<proteinExistence type="predicted"/>
<dbReference type="PANTHER" id="PTHR21212">
    <property type="entry name" value="BERNARDINELLI-SEIP CONGENITAL LIPODYSTROPHY 2 HOMOLOG BSCL2 PROTEIN"/>
    <property type="match status" value="1"/>
</dbReference>
<name>A0AB40C8Z8_DIOCR</name>
<feature type="transmembrane region" description="Helical" evidence="8">
    <location>
        <begin position="434"/>
        <end position="458"/>
    </location>
</feature>
<dbReference type="RefSeq" id="XP_039134823.1">
    <property type="nucleotide sequence ID" value="XM_039278889.1"/>
</dbReference>
<evidence type="ECO:0000313" key="9">
    <source>
        <dbReference type="Proteomes" id="UP001515500"/>
    </source>
</evidence>
<feature type="region of interest" description="Disordered" evidence="7">
    <location>
        <begin position="1"/>
        <end position="120"/>
    </location>
</feature>
<evidence type="ECO:0000256" key="1">
    <source>
        <dbReference type="ARBA" id="ARBA00004477"/>
    </source>
</evidence>
<evidence type="ECO:0000256" key="8">
    <source>
        <dbReference type="SAM" id="Phobius"/>
    </source>
</evidence>
<dbReference type="Proteomes" id="UP001515500">
    <property type="component" value="Chromosome 11"/>
</dbReference>